<proteinExistence type="predicted"/>
<dbReference type="InterPro" id="IPR012674">
    <property type="entry name" value="Calycin"/>
</dbReference>
<comment type="caution">
    <text evidence="4">The sequence shown here is derived from an EMBL/GenBank/DDBJ whole genome shotgun (WGS) entry which is preliminary data.</text>
</comment>
<feature type="domain" description="ZinT" evidence="3">
    <location>
        <begin position="1"/>
        <end position="145"/>
    </location>
</feature>
<dbReference type="Gene3D" id="2.40.128.20">
    <property type="match status" value="1"/>
</dbReference>
<accession>A0AAJ1C1U3</accession>
<evidence type="ECO:0000313" key="4">
    <source>
        <dbReference type="EMBL" id="MCO5960207.1"/>
    </source>
</evidence>
<dbReference type="EMBL" id="JAMXLX010000020">
    <property type="protein sequence ID" value="MCO5960207.1"/>
    <property type="molecule type" value="Genomic_DNA"/>
</dbReference>
<dbReference type="SUPFAM" id="SSF50814">
    <property type="entry name" value="Lipocalins"/>
    <property type="match status" value="1"/>
</dbReference>
<protein>
    <submittedName>
        <fullName evidence="4">Metal-binding protein ZinT</fullName>
    </submittedName>
</protein>
<dbReference type="GO" id="GO:0008270">
    <property type="term" value="F:zinc ion binding"/>
    <property type="evidence" value="ECO:0007669"/>
    <property type="project" value="InterPro"/>
</dbReference>
<feature type="non-terminal residue" evidence="4">
    <location>
        <position position="1"/>
    </location>
</feature>
<name>A0AAJ1C1U3_9HYPH</name>
<evidence type="ECO:0000256" key="2">
    <source>
        <dbReference type="ARBA" id="ARBA00022833"/>
    </source>
</evidence>
<gene>
    <name evidence="4" type="ORF">NBH21_25955</name>
</gene>
<dbReference type="RefSeq" id="WP_252759598.1">
    <property type="nucleotide sequence ID" value="NZ_JAMXLX010000020.1"/>
</dbReference>
<dbReference type="Pfam" id="PF09223">
    <property type="entry name" value="ZinT"/>
    <property type="match status" value="1"/>
</dbReference>
<evidence type="ECO:0000313" key="5">
    <source>
        <dbReference type="Proteomes" id="UP001155380"/>
    </source>
</evidence>
<dbReference type="InterPro" id="IPR015304">
    <property type="entry name" value="ZinT_dom"/>
</dbReference>
<sequence length="145" mass="16609">QDGTLDPVWEHKAESGKMTAGEYRAEYEVGYKTDVERITIDGDVVTFYEKGKPLAGHYAYNGKEVLTYKKGNRGVRFIFRKTEGDAGAPQFIQFSDHKIAPETADHYHLYWGNDRAALLNEVTNWPTYYPSSLQPKQIVSEMMEH</sequence>
<organism evidence="4 5">
    <name type="scientific">Ciceribacter sichuanensis</name>
    <dbReference type="NCBI Taxonomy" id="2949647"/>
    <lineage>
        <taxon>Bacteria</taxon>
        <taxon>Pseudomonadati</taxon>
        <taxon>Pseudomonadota</taxon>
        <taxon>Alphaproteobacteria</taxon>
        <taxon>Hyphomicrobiales</taxon>
        <taxon>Rhizobiaceae</taxon>
        <taxon>Ciceribacter</taxon>
    </lineage>
</organism>
<dbReference type="AlphaFoldDB" id="A0AAJ1C1U3"/>
<reference evidence="4" key="1">
    <citation type="submission" date="2022-06" db="EMBL/GenBank/DDBJ databases">
        <authorList>
            <person name="Sun Q."/>
        </authorList>
    </citation>
    <scope>NUCLEOTIDE SEQUENCE</scope>
    <source>
        <strain evidence="4">S101</strain>
    </source>
</reference>
<evidence type="ECO:0000259" key="3">
    <source>
        <dbReference type="Pfam" id="PF09223"/>
    </source>
</evidence>
<dbReference type="Proteomes" id="UP001155380">
    <property type="component" value="Unassembled WGS sequence"/>
</dbReference>
<evidence type="ECO:0000256" key="1">
    <source>
        <dbReference type="ARBA" id="ARBA00022729"/>
    </source>
</evidence>
<keyword evidence="2" id="KW-0862">Zinc</keyword>
<keyword evidence="1" id="KW-0732">Signal</keyword>